<comment type="similarity">
    <text evidence="2">Belongs to the CorA metal ion transporter (MIT) (TC 1.A.35) family.</text>
</comment>
<dbReference type="Proteomes" id="UP001597090">
    <property type="component" value="Unassembled WGS sequence"/>
</dbReference>
<evidence type="ECO:0000256" key="5">
    <source>
        <dbReference type="ARBA" id="ARBA00022519"/>
    </source>
</evidence>
<protein>
    <submittedName>
        <fullName evidence="12">Magnesium transporter CorA family protein</fullName>
    </submittedName>
</protein>
<name>A0ABW2YJB6_9GAMM</name>
<dbReference type="SUPFAM" id="SSF143865">
    <property type="entry name" value="CorA soluble domain-like"/>
    <property type="match status" value="1"/>
</dbReference>
<reference evidence="13" key="1">
    <citation type="journal article" date="2019" name="Int. J. Syst. Evol. Microbiol.">
        <title>The Global Catalogue of Microorganisms (GCM) 10K type strain sequencing project: providing services to taxonomists for standard genome sequencing and annotation.</title>
        <authorList>
            <consortium name="The Broad Institute Genomics Platform"/>
            <consortium name="The Broad Institute Genome Sequencing Center for Infectious Disease"/>
            <person name="Wu L."/>
            <person name="Ma J."/>
        </authorList>
    </citation>
    <scope>NUCLEOTIDE SEQUENCE [LARGE SCALE GENOMIC DNA]</scope>
    <source>
        <strain evidence="13">CCUG 55491</strain>
    </source>
</reference>
<dbReference type="InterPro" id="IPR045861">
    <property type="entry name" value="CorA_cytoplasmic_dom"/>
</dbReference>
<evidence type="ECO:0000256" key="6">
    <source>
        <dbReference type="ARBA" id="ARBA00022692"/>
    </source>
</evidence>
<evidence type="ECO:0000256" key="2">
    <source>
        <dbReference type="ARBA" id="ARBA00009765"/>
    </source>
</evidence>
<evidence type="ECO:0000256" key="1">
    <source>
        <dbReference type="ARBA" id="ARBA00004651"/>
    </source>
</evidence>
<keyword evidence="9" id="KW-0406">Ion transport</keyword>
<evidence type="ECO:0000256" key="10">
    <source>
        <dbReference type="ARBA" id="ARBA00023136"/>
    </source>
</evidence>
<proteinExistence type="inferred from homology"/>
<evidence type="ECO:0000256" key="4">
    <source>
        <dbReference type="ARBA" id="ARBA00022475"/>
    </source>
</evidence>
<evidence type="ECO:0000256" key="7">
    <source>
        <dbReference type="ARBA" id="ARBA00022833"/>
    </source>
</evidence>
<evidence type="ECO:0000313" key="12">
    <source>
        <dbReference type="EMBL" id="MFD0738363.1"/>
    </source>
</evidence>
<dbReference type="Gene3D" id="3.30.460.20">
    <property type="entry name" value="CorA soluble domain-like"/>
    <property type="match status" value="1"/>
</dbReference>
<dbReference type="PANTHER" id="PTHR46494">
    <property type="entry name" value="CORA FAMILY METAL ION TRANSPORTER (EUROFUNG)"/>
    <property type="match status" value="1"/>
</dbReference>
<dbReference type="RefSeq" id="WP_386811290.1">
    <property type="nucleotide sequence ID" value="NZ_JBHTIH010000002.1"/>
</dbReference>
<keyword evidence="8 11" id="KW-1133">Transmembrane helix</keyword>
<dbReference type="InterPro" id="IPR045863">
    <property type="entry name" value="CorA_TM1_TM2"/>
</dbReference>
<accession>A0ABW2YJB6</accession>
<gene>
    <name evidence="12" type="ORF">ACFQZQ_03565</name>
</gene>
<dbReference type="Gene3D" id="1.20.58.340">
    <property type="entry name" value="Magnesium transport protein CorA, transmembrane region"/>
    <property type="match status" value="2"/>
</dbReference>
<dbReference type="Pfam" id="PF01544">
    <property type="entry name" value="CorA"/>
    <property type="match status" value="1"/>
</dbReference>
<evidence type="ECO:0000256" key="8">
    <source>
        <dbReference type="ARBA" id="ARBA00022989"/>
    </source>
</evidence>
<feature type="transmembrane region" description="Helical" evidence="11">
    <location>
        <begin position="284"/>
        <end position="306"/>
    </location>
</feature>
<organism evidence="12 13">
    <name type="scientific">Lysobacter koreensis</name>
    <dbReference type="NCBI Taxonomy" id="266122"/>
    <lineage>
        <taxon>Bacteria</taxon>
        <taxon>Pseudomonadati</taxon>
        <taxon>Pseudomonadota</taxon>
        <taxon>Gammaproteobacteria</taxon>
        <taxon>Lysobacterales</taxon>
        <taxon>Lysobacteraceae</taxon>
        <taxon>Lysobacter</taxon>
    </lineage>
</organism>
<keyword evidence="7" id="KW-0862">Zinc</keyword>
<evidence type="ECO:0000256" key="3">
    <source>
        <dbReference type="ARBA" id="ARBA00022448"/>
    </source>
</evidence>
<keyword evidence="3" id="KW-0813">Transport</keyword>
<keyword evidence="6 11" id="KW-0812">Transmembrane</keyword>
<keyword evidence="13" id="KW-1185">Reference proteome</keyword>
<dbReference type="EMBL" id="JBHTIH010000002">
    <property type="protein sequence ID" value="MFD0738363.1"/>
    <property type="molecule type" value="Genomic_DNA"/>
</dbReference>
<keyword evidence="4" id="KW-1003">Cell membrane</keyword>
<feature type="transmembrane region" description="Helical" evidence="11">
    <location>
        <begin position="318"/>
        <end position="338"/>
    </location>
</feature>
<evidence type="ECO:0000313" key="13">
    <source>
        <dbReference type="Proteomes" id="UP001597090"/>
    </source>
</evidence>
<dbReference type="SUPFAM" id="SSF144083">
    <property type="entry name" value="Magnesium transport protein CorA, transmembrane region"/>
    <property type="match status" value="1"/>
</dbReference>
<evidence type="ECO:0000256" key="9">
    <source>
        <dbReference type="ARBA" id="ARBA00023065"/>
    </source>
</evidence>
<dbReference type="InterPro" id="IPR002523">
    <property type="entry name" value="MgTranspt_CorA/ZnTranspt_ZntB"/>
</dbReference>
<comment type="caution">
    <text evidence="12">The sequence shown here is derived from an EMBL/GenBank/DDBJ whole genome shotgun (WGS) entry which is preliminary data.</text>
</comment>
<dbReference type="PANTHER" id="PTHR46494:SF3">
    <property type="entry name" value="ZINC TRANSPORT PROTEIN ZNTB"/>
    <property type="match status" value="1"/>
</dbReference>
<sequence>MNRTQEGTDDRGEASASAPEDCIHVILYDADGADRDLGLDSLDASGLQDQQLLWIDVACNDAALLDEIARKLGLPAAAIAALQRLDSTPRLENHGECFVLQAVAVEHQGALRFTGTVLGIAAGPNFVLSVHHRPIAFIEQLRERERGDSELGALGAESFTASLLDWQLSTYFEAVSDFEAAVERLEVEILSHKPRECLEDLRELRRGASRLRRMLAPHRVLFAGLARPDFRPRSSGEVDAHFRRLDTHYERAMDRVENTRELMVGSFELFSSQTALRTNAAMRVLTFATVLIGILAVLAGVLGMNFDAAFFDAGEAGFWWTLGGMAAVVVVAVVLARWRRWL</sequence>
<keyword evidence="5" id="KW-0997">Cell inner membrane</keyword>
<comment type="subcellular location">
    <subcellularLocation>
        <location evidence="1">Cell membrane</location>
        <topology evidence="1">Multi-pass membrane protein</topology>
    </subcellularLocation>
</comment>
<keyword evidence="10 11" id="KW-0472">Membrane</keyword>
<evidence type="ECO:0000256" key="11">
    <source>
        <dbReference type="SAM" id="Phobius"/>
    </source>
</evidence>